<dbReference type="SUPFAM" id="SSF52540">
    <property type="entry name" value="P-loop containing nucleoside triphosphate hydrolases"/>
    <property type="match status" value="1"/>
</dbReference>
<evidence type="ECO:0000256" key="3">
    <source>
        <dbReference type="ARBA" id="ARBA00022679"/>
    </source>
</evidence>
<name>A0A0M6W884_9GAMM</name>
<dbReference type="InterPro" id="IPR008921">
    <property type="entry name" value="DNA_pol3_clamp-load_cplx_C"/>
</dbReference>
<feature type="domain" description="DNA polymerase III subunit delta C-terminal" evidence="11">
    <location>
        <begin position="217"/>
        <end position="335"/>
    </location>
</feature>
<comment type="catalytic activity">
    <reaction evidence="8">
        <text>DNA(n) + a 2'-deoxyribonucleoside 5'-triphosphate = DNA(n+1) + diphosphate</text>
        <dbReference type="Rhea" id="RHEA:22508"/>
        <dbReference type="Rhea" id="RHEA-COMP:17339"/>
        <dbReference type="Rhea" id="RHEA-COMP:17340"/>
        <dbReference type="ChEBI" id="CHEBI:33019"/>
        <dbReference type="ChEBI" id="CHEBI:61560"/>
        <dbReference type="ChEBI" id="CHEBI:173112"/>
        <dbReference type="EC" id="2.7.7.7"/>
    </reaction>
</comment>
<dbReference type="GO" id="GO:0009360">
    <property type="term" value="C:DNA polymerase III complex"/>
    <property type="evidence" value="ECO:0007669"/>
    <property type="project" value="UniProtKB-UniRule"/>
</dbReference>
<evidence type="ECO:0000256" key="8">
    <source>
        <dbReference type="ARBA" id="ARBA00049244"/>
    </source>
</evidence>
<evidence type="ECO:0000259" key="10">
    <source>
        <dbReference type="Pfam" id="PF06144"/>
    </source>
</evidence>
<keyword evidence="5" id="KW-0235">DNA replication</keyword>
<dbReference type="PANTHER" id="PTHR34388">
    <property type="entry name" value="DNA POLYMERASE III SUBUNIT DELTA"/>
    <property type="match status" value="1"/>
</dbReference>
<keyword evidence="6" id="KW-0239">DNA-directed DNA polymerase</keyword>
<evidence type="ECO:0000313" key="12">
    <source>
        <dbReference type="EMBL" id="CRK85980.1"/>
    </source>
</evidence>
<dbReference type="STRING" id="1715285.SOFFGTOCOR_0581"/>
<dbReference type="InterPro" id="IPR005790">
    <property type="entry name" value="DNA_polIII_delta"/>
</dbReference>
<proteinExistence type="inferred from homology"/>
<dbReference type="GO" id="GO:0006261">
    <property type="term" value="P:DNA-templated DNA replication"/>
    <property type="evidence" value="ECO:0007669"/>
    <property type="project" value="TreeGrafter"/>
</dbReference>
<gene>
    <name evidence="12" type="primary">holA</name>
    <name evidence="12" type="ORF">SOFFGTOCOR_0581</name>
</gene>
<dbReference type="Gene3D" id="3.40.50.300">
    <property type="entry name" value="P-loop containing nucleotide triphosphate hydrolases"/>
    <property type="match status" value="1"/>
</dbReference>
<dbReference type="EC" id="2.7.7.7" evidence="1 9"/>
<dbReference type="SUPFAM" id="SSF48019">
    <property type="entry name" value="post-AAA+ oligomerization domain-like"/>
    <property type="match status" value="1"/>
</dbReference>
<dbReference type="PANTHER" id="PTHR34388:SF1">
    <property type="entry name" value="DNA POLYMERASE III SUBUNIT DELTA"/>
    <property type="match status" value="1"/>
</dbReference>
<evidence type="ECO:0000256" key="9">
    <source>
        <dbReference type="NCBIfam" id="TIGR01128"/>
    </source>
</evidence>
<evidence type="ECO:0000313" key="13">
    <source>
        <dbReference type="Proteomes" id="UP000242301"/>
    </source>
</evidence>
<evidence type="ECO:0000256" key="1">
    <source>
        <dbReference type="ARBA" id="ARBA00012417"/>
    </source>
</evidence>
<sequence length="347" mass="41356">MIYINYEQLISSLKKTLKNFYIICSEEYLFIQDSIDNIRNTAKLEGFKEHSTFFIEKNTDWNIILSLCNTFSLFSHKKTLTLIFHKNNLNSLLYEKINQLIKMIHQKLILILCCNKIIKFKKNNILFKSIINKNCIYVNCLIPEYKYLPQLVNKIAYNMKLSLEKEACQLLCYCYEGNLLELKQVLELLTIIYPYGKLTYSCIKTIINDSSYFTSYNLINAILKGNSYRAYHILKKLEQENVDPLILLRNIQKELILLLTFKRQLSYTSLKSLFDEQKIWQRHRFLLKIASQRISLDQLQYIFMLLTKIELNIKKNITNFIWLELQSLSVLICKNNYKKDFYSCFLT</sequence>
<evidence type="ECO:0000256" key="6">
    <source>
        <dbReference type="ARBA" id="ARBA00022932"/>
    </source>
</evidence>
<dbReference type="Gene3D" id="1.20.272.10">
    <property type="match status" value="1"/>
</dbReference>
<dbReference type="Pfam" id="PF06144">
    <property type="entry name" value="DNA_pol3_delta"/>
    <property type="match status" value="1"/>
</dbReference>
<keyword evidence="4 12" id="KW-0548">Nucleotidyltransferase</keyword>
<feature type="domain" description="DNA polymerase III delta N-terminal" evidence="10">
    <location>
        <begin position="21"/>
        <end position="140"/>
    </location>
</feature>
<organism evidence="12 13">
    <name type="scientific">Candidatus Providencia siddallii</name>
    <dbReference type="NCBI Taxonomy" id="1715285"/>
    <lineage>
        <taxon>Bacteria</taxon>
        <taxon>Pseudomonadati</taxon>
        <taxon>Pseudomonadota</taxon>
        <taxon>Gammaproteobacteria</taxon>
        <taxon>Enterobacterales</taxon>
        <taxon>Morganellaceae</taxon>
        <taxon>Providencia</taxon>
    </lineage>
</organism>
<dbReference type="AlphaFoldDB" id="A0A0M6W884"/>
<keyword evidence="13" id="KW-1185">Reference proteome</keyword>
<dbReference type="EMBL" id="CVRF01000003">
    <property type="protein sequence ID" value="CRK85980.1"/>
    <property type="molecule type" value="Genomic_DNA"/>
</dbReference>
<dbReference type="NCBIfam" id="TIGR01128">
    <property type="entry name" value="holA"/>
    <property type="match status" value="1"/>
</dbReference>
<dbReference type="CDD" id="cd18138">
    <property type="entry name" value="HLD_clamp_pol_III_delta"/>
    <property type="match status" value="1"/>
</dbReference>
<dbReference type="InterPro" id="IPR032780">
    <property type="entry name" value="DNA_pol3_delt_C"/>
</dbReference>
<protein>
    <recommendedName>
        <fullName evidence="2 9">DNA polymerase III subunit delta</fullName>
        <ecNumber evidence="1 9">2.7.7.7</ecNumber>
    </recommendedName>
</protein>
<dbReference type="InterPro" id="IPR027417">
    <property type="entry name" value="P-loop_NTPase"/>
</dbReference>
<dbReference type="Proteomes" id="UP000242301">
    <property type="component" value="Unassembled WGS sequence"/>
</dbReference>
<comment type="similarity">
    <text evidence="7">Belongs to the DNA polymerase HolA subunit family.</text>
</comment>
<evidence type="ECO:0000256" key="2">
    <source>
        <dbReference type="ARBA" id="ARBA00017703"/>
    </source>
</evidence>
<keyword evidence="3 12" id="KW-0808">Transferase</keyword>
<evidence type="ECO:0000256" key="7">
    <source>
        <dbReference type="ARBA" id="ARBA00034754"/>
    </source>
</evidence>
<dbReference type="GO" id="GO:0003887">
    <property type="term" value="F:DNA-directed DNA polymerase activity"/>
    <property type="evidence" value="ECO:0007669"/>
    <property type="project" value="UniProtKB-UniRule"/>
</dbReference>
<reference evidence="13" key="1">
    <citation type="submission" date="2015-05" db="EMBL/GenBank/DDBJ databases">
        <authorList>
            <person name="Manzano-Marin A."/>
        </authorList>
    </citation>
    <scope>NUCLEOTIDE SEQUENCE [LARGE SCALE GENOMIC DNA]</scope>
    <source>
        <strain evidence="13">officinalis</strain>
    </source>
</reference>
<dbReference type="Pfam" id="PF14840">
    <property type="entry name" value="DNA_pol3_delt_C"/>
    <property type="match status" value="1"/>
</dbReference>
<evidence type="ECO:0000256" key="5">
    <source>
        <dbReference type="ARBA" id="ARBA00022705"/>
    </source>
</evidence>
<dbReference type="GO" id="GO:0003677">
    <property type="term" value="F:DNA binding"/>
    <property type="evidence" value="ECO:0007669"/>
    <property type="project" value="InterPro"/>
</dbReference>
<evidence type="ECO:0000256" key="4">
    <source>
        <dbReference type="ARBA" id="ARBA00022695"/>
    </source>
</evidence>
<dbReference type="InterPro" id="IPR010372">
    <property type="entry name" value="DNA_pol3_delta_N"/>
</dbReference>
<accession>A0A0M6W884</accession>
<evidence type="ECO:0000259" key="11">
    <source>
        <dbReference type="Pfam" id="PF14840"/>
    </source>
</evidence>
<dbReference type="Gene3D" id="1.10.8.60">
    <property type="match status" value="1"/>
</dbReference>